<accession>A0A7J9RPQ3</accession>
<organism evidence="2 3">
    <name type="scientific">Sulfurisphaera ohwakuensis</name>
    <dbReference type="NCBI Taxonomy" id="69656"/>
    <lineage>
        <taxon>Archaea</taxon>
        <taxon>Thermoproteota</taxon>
        <taxon>Thermoprotei</taxon>
        <taxon>Sulfolobales</taxon>
        <taxon>Sulfolobaceae</taxon>
        <taxon>Sulfurisphaera</taxon>
    </lineage>
</organism>
<evidence type="ECO:0000313" key="3">
    <source>
        <dbReference type="Proteomes" id="UP000582213"/>
    </source>
</evidence>
<name>A0A7J9RPQ3_SULOH</name>
<dbReference type="InterPro" id="IPR051354">
    <property type="entry name" value="Transposase_27_IS1"/>
</dbReference>
<keyword evidence="1" id="KW-1133">Transmembrane helix</keyword>
<dbReference type="Pfam" id="PF13384">
    <property type="entry name" value="HTH_23"/>
    <property type="match status" value="1"/>
</dbReference>
<sequence>MGDASNHKRVRELALRMYSNGMSMRAISRVLNVPLGTVFTWVKRYGGRKYEKLVDLWNKAKEFVKGKVVTKVVDEMWTYLYRNTRAFYKWVFTCYVFTGLGLYPIYSVGDRDENTFSEIKMYLPDEGRWVSDDYNFWLKDHTVVSPVNPNEALHSSLRDRLIRFKRATKAVNRSISMMKYSIALVLWERRLIPEFIP</sequence>
<protein>
    <submittedName>
        <fullName evidence="2">IS1 family transposase</fullName>
    </submittedName>
</protein>
<dbReference type="InterPro" id="IPR036388">
    <property type="entry name" value="WH-like_DNA-bd_sf"/>
</dbReference>
<dbReference type="SUPFAM" id="SSF46689">
    <property type="entry name" value="Homeodomain-like"/>
    <property type="match status" value="1"/>
</dbReference>
<dbReference type="EMBL" id="JACHFY010000001">
    <property type="protein sequence ID" value="MBB5252496.1"/>
    <property type="molecule type" value="Genomic_DNA"/>
</dbReference>
<dbReference type="InterPro" id="IPR009057">
    <property type="entry name" value="Homeodomain-like_sf"/>
</dbReference>
<comment type="caution">
    <text evidence="2">The sequence shown here is derived from an EMBL/GenBank/DDBJ whole genome shotgun (WGS) entry which is preliminary data.</text>
</comment>
<dbReference type="Proteomes" id="UP000582213">
    <property type="component" value="Unassembled WGS sequence"/>
</dbReference>
<dbReference type="Gene3D" id="1.10.10.10">
    <property type="entry name" value="Winged helix-like DNA-binding domain superfamily/Winged helix DNA-binding domain"/>
    <property type="match status" value="1"/>
</dbReference>
<gene>
    <name evidence="2" type="ORF">HNQ62_000214</name>
</gene>
<keyword evidence="1" id="KW-0812">Transmembrane</keyword>
<evidence type="ECO:0000256" key="1">
    <source>
        <dbReference type="SAM" id="Phobius"/>
    </source>
</evidence>
<dbReference type="PANTHER" id="PTHR33293">
    <property type="entry name" value="INSERTION ELEMENT IS1 1 PROTEIN INSB-RELATED"/>
    <property type="match status" value="1"/>
</dbReference>
<proteinExistence type="predicted"/>
<reference evidence="2 3" key="1">
    <citation type="submission" date="2020-08" db="EMBL/GenBank/DDBJ databases">
        <title>Genomic Encyclopedia of Type Strains, Phase IV (KMG-IV): sequencing the most valuable type-strain genomes for metagenomic binning, comparative biology and taxonomic classification.</title>
        <authorList>
            <person name="Goeker M."/>
        </authorList>
    </citation>
    <scope>NUCLEOTIDE SEQUENCE [LARGE SCALE GENOMIC DNA]</scope>
    <source>
        <strain evidence="2 3">DSM 12421</strain>
    </source>
</reference>
<feature type="transmembrane region" description="Helical" evidence="1">
    <location>
        <begin position="86"/>
        <end position="106"/>
    </location>
</feature>
<keyword evidence="1" id="KW-0472">Membrane</keyword>
<dbReference type="AlphaFoldDB" id="A0A7J9RPQ3"/>
<dbReference type="PANTHER" id="PTHR33293:SF1">
    <property type="entry name" value="INSERTION ELEMENT IS1 1 PROTEIN INSB-RELATED"/>
    <property type="match status" value="1"/>
</dbReference>
<evidence type="ECO:0000313" key="2">
    <source>
        <dbReference type="EMBL" id="MBB5252496.1"/>
    </source>
</evidence>